<dbReference type="RefSeq" id="WP_218285947.1">
    <property type="nucleotide sequence ID" value="NZ_CP076448.1"/>
</dbReference>
<dbReference type="EMBL" id="CP076448">
    <property type="protein sequence ID" value="QXM24890.1"/>
    <property type="molecule type" value="Genomic_DNA"/>
</dbReference>
<sequence length="89" mass="9763">MRPLFVLIKCEMGRAYETAREAVDRIPEVSEIYSISGQYDLLGKFYLEPGDDPGLFVTEKVQGLPGVKDTFTLITFNAFAGGGARGGDR</sequence>
<dbReference type="Proteomes" id="UP000694001">
    <property type="component" value="Chromosome"/>
</dbReference>
<gene>
    <name evidence="2" type="ORF">KO353_01040</name>
</gene>
<keyword evidence="3" id="KW-1185">Reference proteome</keyword>
<dbReference type="KEGG" id="elio:KO353_01040"/>
<dbReference type="Pfam" id="PF01037">
    <property type="entry name" value="AsnC_trans_reg"/>
    <property type="match status" value="1"/>
</dbReference>
<proteinExistence type="predicted"/>
<reference evidence="2" key="1">
    <citation type="submission" date="2021-06" db="EMBL/GenBank/DDBJ databases">
        <title>Elioraea tepida, sp. nov., a moderately thermophilic aerobic anoxygenic phototrophic bacterium isolated from an alkaline siliceous hot spring mat community in Yellowstone National Park, WY, USA.</title>
        <authorList>
            <person name="Saini M.K."/>
            <person name="Yoshida S."/>
            <person name="Sebastian A."/>
            <person name="Hirose S."/>
            <person name="Hara E."/>
            <person name="Tamaki H."/>
            <person name="Soulier N.T."/>
            <person name="Albert I."/>
            <person name="Hanada S."/>
            <person name="Bryant D.A."/>
            <person name="Tank M."/>
        </authorList>
    </citation>
    <scope>NUCLEOTIDE SEQUENCE</scope>
    <source>
        <strain evidence="2">MS-P2</strain>
    </source>
</reference>
<accession>A0A975U205</accession>
<evidence type="ECO:0000313" key="3">
    <source>
        <dbReference type="Proteomes" id="UP000694001"/>
    </source>
</evidence>
<organism evidence="2 3">
    <name type="scientific">Elioraea tepida</name>
    <dbReference type="NCBI Taxonomy" id="2843330"/>
    <lineage>
        <taxon>Bacteria</taxon>
        <taxon>Pseudomonadati</taxon>
        <taxon>Pseudomonadota</taxon>
        <taxon>Alphaproteobacteria</taxon>
        <taxon>Acetobacterales</taxon>
        <taxon>Elioraeaceae</taxon>
        <taxon>Elioraea</taxon>
    </lineage>
</organism>
<feature type="domain" description="Transcription regulator AsnC/Lrp ligand binding" evidence="1">
    <location>
        <begin position="6"/>
        <end position="77"/>
    </location>
</feature>
<protein>
    <submittedName>
        <fullName evidence="2">Lrp/AsnC ligand binding domain-containing protein</fullName>
    </submittedName>
</protein>
<evidence type="ECO:0000259" key="1">
    <source>
        <dbReference type="Pfam" id="PF01037"/>
    </source>
</evidence>
<dbReference type="AlphaFoldDB" id="A0A975U205"/>
<dbReference type="InterPro" id="IPR019887">
    <property type="entry name" value="Tscrpt_reg_AsnC/Lrp_C"/>
</dbReference>
<name>A0A975U205_9PROT</name>
<evidence type="ECO:0000313" key="2">
    <source>
        <dbReference type="EMBL" id="QXM24890.1"/>
    </source>
</evidence>